<feature type="signal peptide" evidence="2">
    <location>
        <begin position="1"/>
        <end position="24"/>
    </location>
</feature>
<dbReference type="EMBL" id="CP000245">
    <property type="protein sequence ID" value="AEG94444.1"/>
    <property type="molecule type" value="Genomic_DNA"/>
</dbReference>
<reference evidence="3 4" key="2">
    <citation type="journal article" date="2011" name="PLoS ONE">
        <title>The Cyst-Dividing Bacterium Ramlibacter tataouinensis TTB310 Genome Reveals a Well-Stocked Toolbox for Adaptation to a Desert Environment.</title>
        <authorList>
            <person name="De Luca G."/>
            <person name="Barakat M."/>
            <person name="Ortet P."/>
            <person name="Fochesato S."/>
            <person name="Jourlin-Castelli C."/>
            <person name="Ansaldi M."/>
            <person name="Py B."/>
            <person name="Fichant G."/>
            <person name="Coutinho P.M."/>
            <person name="Voulhoux R."/>
            <person name="Bastien O."/>
            <person name="Marechal E."/>
            <person name="Henrissat B."/>
            <person name="Quentin Y."/>
            <person name="Noirot P."/>
            <person name="Filloux A."/>
            <person name="Mejean V."/>
            <person name="Dubow M.S."/>
            <person name="Barras F."/>
            <person name="Barbe V."/>
            <person name="Weissenbach J."/>
            <person name="Mihalcescu I."/>
            <person name="Vermeglio A."/>
            <person name="Achouak W."/>
            <person name="Heulin T."/>
        </authorList>
    </citation>
    <scope>NUCLEOTIDE SEQUENCE [LARGE SCALE GENOMIC DNA]</scope>
    <source>
        <strain evidence="4">ATCC BAA-407 / DSM 14655 / LMG 21543 / TTB310</strain>
    </source>
</reference>
<evidence type="ECO:0000256" key="1">
    <source>
        <dbReference type="SAM" id="MobiDB-lite"/>
    </source>
</evidence>
<organism evidence="3 4">
    <name type="scientific">Ramlibacter tataouinensis (strain ATCC BAA-407 / DSM 14655 / LMG 21543 / TTB310)</name>
    <dbReference type="NCBI Taxonomy" id="365046"/>
    <lineage>
        <taxon>Bacteria</taxon>
        <taxon>Pseudomonadati</taxon>
        <taxon>Pseudomonadota</taxon>
        <taxon>Betaproteobacteria</taxon>
        <taxon>Burkholderiales</taxon>
        <taxon>Comamonadaceae</taxon>
        <taxon>Ramlibacter</taxon>
    </lineage>
</organism>
<reference evidence="4" key="1">
    <citation type="submission" date="2006-01" db="EMBL/GenBank/DDBJ databases">
        <title>Genome of the cyst-dividing bacterium Ramlibacter tataouinensis.</title>
        <authorList>
            <person name="Barakat M."/>
            <person name="Ortet P."/>
            <person name="De Luca G."/>
            <person name="Jourlin-Castelli C."/>
            <person name="Ansaldi M."/>
            <person name="Py B."/>
            <person name="Fichant G."/>
            <person name="Coutinho P."/>
            <person name="Voulhoux R."/>
            <person name="Bastien O."/>
            <person name="Roy S."/>
            <person name="Marechal E."/>
            <person name="Henrissat B."/>
            <person name="Quentin Y."/>
            <person name="Noirot P."/>
            <person name="Filloux A."/>
            <person name="Mejean V."/>
            <person name="DuBow M."/>
            <person name="Barras F."/>
            <person name="Heulin T."/>
        </authorList>
    </citation>
    <scope>NUCLEOTIDE SEQUENCE [LARGE SCALE GENOMIC DNA]</scope>
    <source>
        <strain evidence="4">ATCC BAA-407 / DSM 14655 / LMG 21543 / TTB310</strain>
    </source>
</reference>
<dbReference type="OrthoDB" id="9154761at2"/>
<feature type="region of interest" description="Disordered" evidence="1">
    <location>
        <begin position="36"/>
        <end position="136"/>
    </location>
</feature>
<dbReference type="STRING" id="365046.Rta_33310"/>
<keyword evidence="4" id="KW-1185">Reference proteome</keyword>
<sequence length="136" mass="14508">MRNSIAIAAAAMVLAPAWMGPATAQDIYKCADGYRQQPCPGGTPLKAADERTPLQKTQADAAARRDARLAEAMEKSRQKQEAQAVPQYTPPPRFAPADEGASAAKRPGGNGPETFRAVSPNKPGDKPKTKKKQPQK</sequence>
<accession>F5XYS7</accession>
<evidence type="ECO:0000313" key="3">
    <source>
        <dbReference type="EMBL" id="AEG94444.1"/>
    </source>
</evidence>
<dbReference type="HOGENOM" id="CLU_1873739_0_0_4"/>
<protein>
    <recommendedName>
        <fullName evidence="5">DUF4124 domain-containing protein</fullName>
    </recommendedName>
</protein>
<dbReference type="RefSeq" id="WP_013902675.1">
    <property type="nucleotide sequence ID" value="NC_015677.1"/>
</dbReference>
<evidence type="ECO:0008006" key="5">
    <source>
        <dbReference type="Google" id="ProtNLM"/>
    </source>
</evidence>
<dbReference type="PATRIC" id="fig|365046.3.peg.3406"/>
<feature type="compositionally biased region" description="Basic and acidic residues" evidence="1">
    <location>
        <begin position="62"/>
        <end position="80"/>
    </location>
</feature>
<name>F5XYS7_RAMTT</name>
<keyword evidence="2" id="KW-0732">Signal</keyword>
<evidence type="ECO:0000256" key="2">
    <source>
        <dbReference type="SAM" id="SignalP"/>
    </source>
</evidence>
<gene>
    <name evidence="3" type="ordered locus">Rta_33310</name>
</gene>
<feature type="chain" id="PRO_5003335416" description="DUF4124 domain-containing protein" evidence="2">
    <location>
        <begin position="25"/>
        <end position="136"/>
    </location>
</feature>
<dbReference type="Proteomes" id="UP000008385">
    <property type="component" value="Chromosome"/>
</dbReference>
<dbReference type="AlphaFoldDB" id="F5XYS7"/>
<dbReference type="KEGG" id="rta:Rta_33310"/>
<proteinExistence type="predicted"/>
<evidence type="ECO:0000313" key="4">
    <source>
        <dbReference type="Proteomes" id="UP000008385"/>
    </source>
</evidence>